<organism evidence="1 2">
    <name type="scientific">Rheinheimera tilapiae</name>
    <dbReference type="NCBI Taxonomy" id="875043"/>
    <lineage>
        <taxon>Bacteria</taxon>
        <taxon>Pseudomonadati</taxon>
        <taxon>Pseudomonadota</taxon>
        <taxon>Gammaproteobacteria</taxon>
        <taxon>Chromatiales</taxon>
        <taxon>Chromatiaceae</taxon>
        <taxon>Rheinheimera</taxon>
    </lineage>
</organism>
<dbReference type="RefSeq" id="WP_377248440.1">
    <property type="nucleotide sequence ID" value="NZ_JBHLXP010000005.1"/>
</dbReference>
<keyword evidence="2" id="KW-1185">Reference proteome</keyword>
<dbReference type="EMBL" id="JBHLXP010000005">
    <property type="protein sequence ID" value="MFC0050518.1"/>
    <property type="molecule type" value="Genomic_DNA"/>
</dbReference>
<evidence type="ECO:0000313" key="1">
    <source>
        <dbReference type="EMBL" id="MFC0050518.1"/>
    </source>
</evidence>
<dbReference type="Proteomes" id="UP001589813">
    <property type="component" value="Unassembled WGS sequence"/>
</dbReference>
<name>A0ABV6BKB4_9GAMM</name>
<sequence length="77" mass="8954">MYDKRMLKLLLCERLALAQVPFSRHGNQIRTARASVEFQEHSLVLVKTGKVERHLPYHKVRLSQLLLNLQPQAEFSA</sequence>
<evidence type="ECO:0008006" key="3">
    <source>
        <dbReference type="Google" id="ProtNLM"/>
    </source>
</evidence>
<protein>
    <recommendedName>
        <fullName evidence="3">AraC family transcriptional regulator</fullName>
    </recommendedName>
</protein>
<accession>A0ABV6BKB4</accession>
<proteinExistence type="predicted"/>
<evidence type="ECO:0000313" key="2">
    <source>
        <dbReference type="Proteomes" id="UP001589813"/>
    </source>
</evidence>
<gene>
    <name evidence="1" type="ORF">ACFFJP_19705</name>
</gene>
<comment type="caution">
    <text evidence="1">The sequence shown here is derived from an EMBL/GenBank/DDBJ whole genome shotgun (WGS) entry which is preliminary data.</text>
</comment>
<reference evidence="1 2" key="1">
    <citation type="submission" date="2024-09" db="EMBL/GenBank/DDBJ databases">
        <authorList>
            <person name="Sun Q."/>
            <person name="Mori K."/>
        </authorList>
    </citation>
    <scope>NUCLEOTIDE SEQUENCE [LARGE SCALE GENOMIC DNA]</scope>
    <source>
        <strain evidence="1 2">KCTC 23315</strain>
    </source>
</reference>